<dbReference type="InterPro" id="IPR009071">
    <property type="entry name" value="HMG_box_dom"/>
</dbReference>
<keyword evidence="1" id="KW-0805">Transcription regulation</keyword>
<evidence type="ECO:0000256" key="2">
    <source>
        <dbReference type="ARBA" id="ARBA00023125"/>
    </source>
</evidence>
<dbReference type="SUPFAM" id="SSF47095">
    <property type="entry name" value="HMG-box"/>
    <property type="match status" value="1"/>
</dbReference>
<dbReference type="EMBL" id="KN837139">
    <property type="protein sequence ID" value="KIJ41056.1"/>
    <property type="molecule type" value="Genomic_DNA"/>
</dbReference>
<evidence type="ECO:0000256" key="3">
    <source>
        <dbReference type="ARBA" id="ARBA00023163"/>
    </source>
</evidence>
<keyword evidence="2 4" id="KW-0238">DNA-binding</keyword>
<dbReference type="Proteomes" id="UP000054279">
    <property type="component" value="Unassembled WGS sequence"/>
</dbReference>
<dbReference type="OrthoDB" id="6247875at2759"/>
<evidence type="ECO:0000256" key="4">
    <source>
        <dbReference type="PROSITE-ProRule" id="PRU00267"/>
    </source>
</evidence>
<keyword evidence="7" id="KW-1185">Reference proteome</keyword>
<keyword evidence="3" id="KW-0804">Transcription</keyword>
<evidence type="ECO:0000313" key="6">
    <source>
        <dbReference type="EMBL" id="KIJ41056.1"/>
    </source>
</evidence>
<feature type="domain" description="HMG box" evidence="5">
    <location>
        <begin position="2"/>
        <end position="76"/>
    </location>
</feature>
<dbReference type="PROSITE" id="PS50118">
    <property type="entry name" value="HMG_BOX_2"/>
    <property type="match status" value="1"/>
</dbReference>
<evidence type="ECO:0000256" key="1">
    <source>
        <dbReference type="ARBA" id="ARBA00023015"/>
    </source>
</evidence>
<feature type="non-terminal residue" evidence="6">
    <location>
        <position position="1"/>
    </location>
</feature>
<organism evidence="6 7">
    <name type="scientific">Sphaerobolus stellatus (strain SS14)</name>
    <dbReference type="NCBI Taxonomy" id="990650"/>
    <lineage>
        <taxon>Eukaryota</taxon>
        <taxon>Fungi</taxon>
        <taxon>Dikarya</taxon>
        <taxon>Basidiomycota</taxon>
        <taxon>Agaricomycotina</taxon>
        <taxon>Agaricomycetes</taxon>
        <taxon>Phallomycetidae</taxon>
        <taxon>Geastrales</taxon>
        <taxon>Sphaerobolaceae</taxon>
        <taxon>Sphaerobolus</taxon>
    </lineage>
</organism>
<dbReference type="FunFam" id="1.10.30.10:FF:000041">
    <property type="entry name" value="HMG box family protein"/>
    <property type="match status" value="1"/>
</dbReference>
<dbReference type="AlphaFoldDB" id="A0A0C9VSL3"/>
<keyword evidence="4" id="KW-0539">Nucleus</keyword>
<dbReference type="PANTHER" id="PTHR10270">
    <property type="entry name" value="SOX TRANSCRIPTION FACTOR"/>
    <property type="match status" value="1"/>
</dbReference>
<dbReference type="Pfam" id="PF00505">
    <property type="entry name" value="HMG_box"/>
    <property type="match status" value="1"/>
</dbReference>
<protein>
    <submittedName>
        <fullName evidence="6">Unplaced genomic scaffold SPHSTscaffold_64, whole genome shotgun sequence</fullName>
    </submittedName>
</protein>
<accession>A0A0C9VSL3</accession>
<name>A0A0C9VSL3_SPHS4</name>
<feature type="non-terminal residue" evidence="6">
    <location>
        <position position="89"/>
    </location>
</feature>
<evidence type="ECO:0000259" key="5">
    <source>
        <dbReference type="PROSITE" id="PS50118"/>
    </source>
</evidence>
<dbReference type="InterPro" id="IPR050140">
    <property type="entry name" value="SRY-related_HMG-box_TF-like"/>
</dbReference>
<dbReference type="GO" id="GO:0000978">
    <property type="term" value="F:RNA polymerase II cis-regulatory region sequence-specific DNA binding"/>
    <property type="evidence" value="ECO:0007669"/>
    <property type="project" value="TreeGrafter"/>
</dbReference>
<dbReference type="InterPro" id="IPR036910">
    <property type="entry name" value="HMG_box_dom_sf"/>
</dbReference>
<dbReference type="HOGENOM" id="CLU_082854_6_3_1"/>
<dbReference type="PANTHER" id="PTHR10270:SF161">
    <property type="entry name" value="SEX-DETERMINING REGION Y PROTEIN"/>
    <property type="match status" value="1"/>
</dbReference>
<dbReference type="CDD" id="cd01389">
    <property type="entry name" value="HMG-box_ROX1-like"/>
    <property type="match status" value="1"/>
</dbReference>
<dbReference type="GO" id="GO:0005634">
    <property type="term" value="C:nucleus"/>
    <property type="evidence" value="ECO:0007669"/>
    <property type="project" value="UniProtKB-UniRule"/>
</dbReference>
<reference evidence="6 7" key="1">
    <citation type="submission" date="2014-06" db="EMBL/GenBank/DDBJ databases">
        <title>Evolutionary Origins and Diversification of the Mycorrhizal Mutualists.</title>
        <authorList>
            <consortium name="DOE Joint Genome Institute"/>
            <consortium name="Mycorrhizal Genomics Consortium"/>
            <person name="Kohler A."/>
            <person name="Kuo A."/>
            <person name="Nagy L.G."/>
            <person name="Floudas D."/>
            <person name="Copeland A."/>
            <person name="Barry K.W."/>
            <person name="Cichocki N."/>
            <person name="Veneault-Fourrey C."/>
            <person name="LaButti K."/>
            <person name="Lindquist E.A."/>
            <person name="Lipzen A."/>
            <person name="Lundell T."/>
            <person name="Morin E."/>
            <person name="Murat C."/>
            <person name="Riley R."/>
            <person name="Ohm R."/>
            <person name="Sun H."/>
            <person name="Tunlid A."/>
            <person name="Henrissat B."/>
            <person name="Grigoriev I.V."/>
            <person name="Hibbett D.S."/>
            <person name="Martin F."/>
        </authorList>
    </citation>
    <scope>NUCLEOTIDE SEQUENCE [LARGE SCALE GENOMIC DNA]</scope>
    <source>
        <strain evidence="6 7">SS14</strain>
    </source>
</reference>
<sequence length="89" mass="10677">KIPRPQNAWILYRSEQFQLLMQEYEKDPDMPRPTQAEVSKLLGAKWKEASEEVRAHYNKLALQEKDEHMAMYPGYQYKPIKRQVKDALR</sequence>
<gene>
    <name evidence="6" type="ORF">M422DRAFT_111122</name>
</gene>
<dbReference type="GO" id="GO:0030154">
    <property type="term" value="P:cell differentiation"/>
    <property type="evidence" value="ECO:0007669"/>
    <property type="project" value="TreeGrafter"/>
</dbReference>
<feature type="DNA-binding region" description="HMG box" evidence="4">
    <location>
        <begin position="2"/>
        <end position="76"/>
    </location>
</feature>
<evidence type="ECO:0000313" key="7">
    <source>
        <dbReference type="Proteomes" id="UP000054279"/>
    </source>
</evidence>
<dbReference type="SMART" id="SM00398">
    <property type="entry name" value="HMG"/>
    <property type="match status" value="1"/>
</dbReference>
<dbReference type="Gene3D" id="1.10.30.10">
    <property type="entry name" value="High mobility group box domain"/>
    <property type="match status" value="1"/>
</dbReference>
<proteinExistence type="predicted"/>
<dbReference type="GO" id="GO:0001228">
    <property type="term" value="F:DNA-binding transcription activator activity, RNA polymerase II-specific"/>
    <property type="evidence" value="ECO:0007669"/>
    <property type="project" value="TreeGrafter"/>
</dbReference>